<accession>A0A8S5P416</accession>
<proteinExistence type="predicted"/>
<sequence>MRDKPFYELLSRIDDDSLLANFFNKVLGNLDMARIVSAPRTFRHKDDENSRYYIDLFYDTCLWEMYLHQSIYKLKGWIRTLDEYLIEFDGNWKYYASSKRIESVNEYGGDSDDYNEDGSVKVIDIPNDRLEPYSVIRELVCDDWTDIVQETSPKDLERLYGCLQAKANFSITDFIKVKMGVDIPMYQKDDNGNMVKMGFADKVLHKAAEQNNSEVMGSYVLLVCYCMRDIVSVIRSLNPFEDNVEVLTSVKNDAMRILSMSFSKMDIVKKHMSS</sequence>
<protein>
    <submittedName>
        <fullName evidence="1">Uncharacterized protein</fullName>
    </submittedName>
</protein>
<reference evidence="1" key="1">
    <citation type="journal article" date="2021" name="Proc. Natl. Acad. Sci. U.S.A.">
        <title>A Catalog of Tens of Thousands of Viruses from Human Metagenomes Reveals Hidden Associations with Chronic Diseases.</title>
        <authorList>
            <person name="Tisza M.J."/>
            <person name="Buck C.B."/>
        </authorList>
    </citation>
    <scope>NUCLEOTIDE SEQUENCE</scope>
    <source>
        <strain evidence="1">CtZE52</strain>
    </source>
</reference>
<name>A0A8S5P416_9CAUD</name>
<organism evidence="1">
    <name type="scientific">Siphoviridae sp. ctZE52</name>
    <dbReference type="NCBI Taxonomy" id="2825557"/>
    <lineage>
        <taxon>Viruses</taxon>
        <taxon>Duplodnaviria</taxon>
        <taxon>Heunggongvirae</taxon>
        <taxon>Uroviricota</taxon>
        <taxon>Caudoviricetes</taxon>
    </lineage>
</organism>
<dbReference type="EMBL" id="BK015320">
    <property type="protein sequence ID" value="DAE01185.1"/>
    <property type="molecule type" value="Genomic_DNA"/>
</dbReference>
<evidence type="ECO:0000313" key="1">
    <source>
        <dbReference type="EMBL" id="DAE01185.1"/>
    </source>
</evidence>